<keyword evidence="2" id="KW-1185">Reference proteome</keyword>
<evidence type="ECO:0000313" key="1">
    <source>
        <dbReference type="EMBL" id="KAF9492541.1"/>
    </source>
</evidence>
<evidence type="ECO:0000313" key="2">
    <source>
        <dbReference type="Proteomes" id="UP000807025"/>
    </source>
</evidence>
<sequence length="139" mass="15435">MGRPRLIRSAQDLCPTACCFMIHRNSAILPRPTRCLLWMLTTTIQHFLRGPSSLQVCDGFSESVSLLVCDAFSTKHAPLSYSLSSTRALRRDQTISSPRSFAWFISRPFHSVIAITAVPPLFRGGVSSPLKDSLLPLFV</sequence>
<protein>
    <submittedName>
        <fullName evidence="1">Uncharacterized protein</fullName>
    </submittedName>
</protein>
<gene>
    <name evidence="1" type="ORF">BDN71DRAFT_1200694</name>
</gene>
<reference evidence="1" key="1">
    <citation type="submission" date="2020-11" db="EMBL/GenBank/DDBJ databases">
        <authorList>
            <consortium name="DOE Joint Genome Institute"/>
            <person name="Ahrendt S."/>
            <person name="Riley R."/>
            <person name="Andreopoulos W."/>
            <person name="Labutti K."/>
            <person name="Pangilinan J."/>
            <person name="Ruiz-Duenas F.J."/>
            <person name="Barrasa J.M."/>
            <person name="Sanchez-Garcia M."/>
            <person name="Camarero S."/>
            <person name="Miyauchi S."/>
            <person name="Serrano A."/>
            <person name="Linde D."/>
            <person name="Babiker R."/>
            <person name="Drula E."/>
            <person name="Ayuso-Fernandez I."/>
            <person name="Pacheco R."/>
            <person name="Padilla G."/>
            <person name="Ferreira P."/>
            <person name="Barriuso J."/>
            <person name="Kellner H."/>
            <person name="Castanera R."/>
            <person name="Alfaro M."/>
            <person name="Ramirez L."/>
            <person name="Pisabarro A.G."/>
            <person name="Kuo A."/>
            <person name="Tritt A."/>
            <person name="Lipzen A."/>
            <person name="He G."/>
            <person name="Yan M."/>
            <person name="Ng V."/>
            <person name="Cullen D."/>
            <person name="Martin F."/>
            <person name="Rosso M.-N."/>
            <person name="Henrissat B."/>
            <person name="Hibbett D."/>
            <person name="Martinez A.T."/>
            <person name="Grigoriev I.V."/>
        </authorList>
    </citation>
    <scope>NUCLEOTIDE SEQUENCE</scope>
    <source>
        <strain evidence="1">ATCC 90797</strain>
    </source>
</reference>
<dbReference type="EMBL" id="MU154600">
    <property type="protein sequence ID" value="KAF9492541.1"/>
    <property type="molecule type" value="Genomic_DNA"/>
</dbReference>
<name>A0A9P5ZVI2_PLEER</name>
<accession>A0A9P5ZVI2</accession>
<comment type="caution">
    <text evidence="1">The sequence shown here is derived from an EMBL/GenBank/DDBJ whole genome shotgun (WGS) entry which is preliminary data.</text>
</comment>
<dbReference type="AlphaFoldDB" id="A0A9P5ZVI2"/>
<organism evidence="1 2">
    <name type="scientific">Pleurotus eryngii</name>
    <name type="common">Boletus of the steppes</name>
    <dbReference type="NCBI Taxonomy" id="5323"/>
    <lineage>
        <taxon>Eukaryota</taxon>
        <taxon>Fungi</taxon>
        <taxon>Dikarya</taxon>
        <taxon>Basidiomycota</taxon>
        <taxon>Agaricomycotina</taxon>
        <taxon>Agaricomycetes</taxon>
        <taxon>Agaricomycetidae</taxon>
        <taxon>Agaricales</taxon>
        <taxon>Pleurotineae</taxon>
        <taxon>Pleurotaceae</taxon>
        <taxon>Pleurotus</taxon>
    </lineage>
</organism>
<proteinExistence type="predicted"/>
<dbReference type="Proteomes" id="UP000807025">
    <property type="component" value="Unassembled WGS sequence"/>
</dbReference>